<dbReference type="EMBL" id="BJXB01000006">
    <property type="protein sequence ID" value="GEM46121.1"/>
    <property type="molecule type" value="Genomic_DNA"/>
</dbReference>
<evidence type="ECO:0000313" key="2">
    <source>
        <dbReference type="Proteomes" id="UP000321306"/>
    </source>
</evidence>
<sequence>MTWLMCILLVIVVSVMLVLLRSIDQVEHQMSRQKAFLKIPLDSGETSD</sequence>
<dbReference type="RefSeq" id="WP_186815920.1">
    <property type="nucleotide sequence ID" value="NZ_BJXB01000006.1"/>
</dbReference>
<name>A0A511N0Y1_DEIC1</name>
<keyword evidence="2" id="KW-1185">Reference proteome</keyword>
<organism evidence="1 2">
    <name type="scientific">Deinococcus cellulosilyticus (strain DSM 18568 / NBRC 106333 / KACC 11606 / 5516J-15)</name>
    <dbReference type="NCBI Taxonomy" id="1223518"/>
    <lineage>
        <taxon>Bacteria</taxon>
        <taxon>Thermotogati</taxon>
        <taxon>Deinococcota</taxon>
        <taxon>Deinococci</taxon>
        <taxon>Deinococcales</taxon>
        <taxon>Deinococcaceae</taxon>
        <taxon>Deinococcus</taxon>
    </lineage>
</organism>
<comment type="caution">
    <text evidence="1">The sequence shown here is derived from an EMBL/GenBank/DDBJ whole genome shotgun (WGS) entry which is preliminary data.</text>
</comment>
<reference evidence="1 2" key="1">
    <citation type="submission" date="2019-07" db="EMBL/GenBank/DDBJ databases">
        <title>Whole genome shotgun sequence of Deinococcus cellulosilyticus NBRC 106333.</title>
        <authorList>
            <person name="Hosoyama A."/>
            <person name="Uohara A."/>
            <person name="Ohji S."/>
            <person name="Ichikawa N."/>
        </authorList>
    </citation>
    <scope>NUCLEOTIDE SEQUENCE [LARGE SCALE GENOMIC DNA]</scope>
    <source>
        <strain evidence="1 2">NBRC 106333</strain>
    </source>
</reference>
<proteinExistence type="predicted"/>
<dbReference type="AlphaFoldDB" id="A0A511N0Y1"/>
<gene>
    <name evidence="1" type="ORF">DC3_17560</name>
</gene>
<protein>
    <submittedName>
        <fullName evidence="1">Uncharacterized protein</fullName>
    </submittedName>
</protein>
<accession>A0A511N0Y1</accession>
<evidence type="ECO:0000313" key="1">
    <source>
        <dbReference type="EMBL" id="GEM46121.1"/>
    </source>
</evidence>
<dbReference type="Proteomes" id="UP000321306">
    <property type="component" value="Unassembled WGS sequence"/>
</dbReference>